<proteinExistence type="predicted"/>
<keyword evidence="1" id="KW-0472">Membrane</keyword>
<evidence type="ECO:0000313" key="4">
    <source>
        <dbReference type="Proteomes" id="UP000000763"/>
    </source>
</evidence>
<dbReference type="EMBL" id="AP004703">
    <property type="protein sequence ID" value="BAD09900.1"/>
    <property type="molecule type" value="Genomic_DNA"/>
</dbReference>
<evidence type="ECO:0000313" key="3">
    <source>
        <dbReference type="EMBL" id="BAD09900.1"/>
    </source>
</evidence>
<organism evidence="3 4">
    <name type="scientific">Oryza sativa subsp. japonica</name>
    <name type="common">Rice</name>
    <dbReference type="NCBI Taxonomy" id="39947"/>
    <lineage>
        <taxon>Eukaryota</taxon>
        <taxon>Viridiplantae</taxon>
        <taxon>Streptophyta</taxon>
        <taxon>Embryophyta</taxon>
        <taxon>Tracheophyta</taxon>
        <taxon>Spermatophyta</taxon>
        <taxon>Magnoliopsida</taxon>
        <taxon>Liliopsida</taxon>
        <taxon>Poales</taxon>
        <taxon>Poaceae</taxon>
        <taxon>BOP clade</taxon>
        <taxon>Oryzoideae</taxon>
        <taxon>Oryzeae</taxon>
        <taxon>Oryzinae</taxon>
        <taxon>Oryza</taxon>
        <taxon>Oryza sativa</taxon>
    </lineage>
</organism>
<name>Q6Z9F7_ORYSJ</name>
<dbReference type="EMBL" id="AP004702">
    <property type="protein sequence ID" value="BAD09886.1"/>
    <property type="molecule type" value="Genomic_DNA"/>
</dbReference>
<feature type="transmembrane region" description="Helical" evidence="1">
    <location>
        <begin position="47"/>
        <end position="67"/>
    </location>
</feature>
<gene>
    <name evidence="2" type="ORF">P0524F03.28</name>
    <name evidence="3" type="ORF">P0528B09.1</name>
</gene>
<sequence length="88" mass="9922">MMPYNKKKHIYPCCTIAKQPPRQRHHGLDSTSPEVYLRGAKESQRALIDYGFTVAVFIVCLPMRSLAVLDGNFAHKEYENLGDGGIDL</sequence>
<dbReference type="AlphaFoldDB" id="Q6Z9F7"/>
<protein>
    <submittedName>
        <fullName evidence="3">Uncharacterized protein</fullName>
    </submittedName>
</protein>
<reference evidence="4" key="4">
    <citation type="journal article" date="2008" name="Nucleic Acids Res.">
        <title>The rice annotation project database (RAP-DB): 2008 update.</title>
        <authorList>
            <consortium name="The rice annotation project (RAP)"/>
        </authorList>
    </citation>
    <scope>GENOME REANNOTATION</scope>
    <source>
        <strain evidence="4">cv. Nipponbare</strain>
    </source>
</reference>
<reference evidence="2" key="1">
    <citation type="submission" date="2002-01" db="EMBL/GenBank/DDBJ databases">
        <title>Oryza sativa nipponbare(GA3) genomic DNA, chromosome 8, PAC clone:P0524F03.</title>
        <authorList>
            <person name="Sasaki T."/>
            <person name="Matsumoto T."/>
            <person name="Yamamoto K."/>
        </authorList>
    </citation>
    <scope>NUCLEOTIDE SEQUENCE</scope>
</reference>
<keyword evidence="1" id="KW-0812">Transmembrane</keyword>
<accession>Q6Z9F7</accession>
<reference evidence="4" key="3">
    <citation type="journal article" date="2005" name="Nature">
        <title>The map-based sequence of the rice genome.</title>
        <authorList>
            <consortium name="International rice genome sequencing project (IRGSP)"/>
            <person name="Matsumoto T."/>
            <person name="Wu J."/>
            <person name="Kanamori H."/>
            <person name="Katayose Y."/>
            <person name="Fujisawa M."/>
            <person name="Namiki N."/>
            <person name="Mizuno H."/>
            <person name="Yamamoto K."/>
            <person name="Antonio B.A."/>
            <person name="Baba T."/>
            <person name="Sakata K."/>
            <person name="Nagamura Y."/>
            <person name="Aoki H."/>
            <person name="Arikawa K."/>
            <person name="Arita K."/>
            <person name="Bito T."/>
            <person name="Chiden Y."/>
            <person name="Fujitsuka N."/>
            <person name="Fukunaka R."/>
            <person name="Hamada M."/>
            <person name="Harada C."/>
            <person name="Hayashi A."/>
            <person name="Hijishita S."/>
            <person name="Honda M."/>
            <person name="Hosokawa S."/>
            <person name="Ichikawa Y."/>
            <person name="Idonuma A."/>
            <person name="Iijima M."/>
            <person name="Ikeda M."/>
            <person name="Ikeno M."/>
            <person name="Ito K."/>
            <person name="Ito S."/>
            <person name="Ito T."/>
            <person name="Ito Y."/>
            <person name="Ito Y."/>
            <person name="Iwabuchi A."/>
            <person name="Kamiya K."/>
            <person name="Karasawa W."/>
            <person name="Kurita K."/>
            <person name="Katagiri S."/>
            <person name="Kikuta A."/>
            <person name="Kobayashi H."/>
            <person name="Kobayashi N."/>
            <person name="Machita K."/>
            <person name="Maehara T."/>
            <person name="Masukawa M."/>
            <person name="Mizubayashi T."/>
            <person name="Mukai Y."/>
            <person name="Nagasaki H."/>
            <person name="Nagata Y."/>
            <person name="Naito S."/>
            <person name="Nakashima M."/>
            <person name="Nakama Y."/>
            <person name="Nakamichi Y."/>
            <person name="Nakamura M."/>
            <person name="Meguro A."/>
            <person name="Negishi M."/>
            <person name="Ohta I."/>
            <person name="Ohta T."/>
            <person name="Okamoto M."/>
            <person name="Ono N."/>
            <person name="Saji S."/>
            <person name="Sakaguchi M."/>
            <person name="Sakai K."/>
            <person name="Shibata M."/>
            <person name="Shimokawa T."/>
            <person name="Song J."/>
            <person name="Takazaki Y."/>
            <person name="Terasawa K."/>
            <person name="Tsugane M."/>
            <person name="Tsuji K."/>
            <person name="Ueda S."/>
            <person name="Waki K."/>
            <person name="Yamagata H."/>
            <person name="Yamamoto M."/>
            <person name="Yamamoto S."/>
            <person name="Yamane H."/>
            <person name="Yoshiki S."/>
            <person name="Yoshihara R."/>
            <person name="Yukawa K."/>
            <person name="Zhong H."/>
            <person name="Yano M."/>
            <person name="Yuan Q."/>
            <person name="Ouyang S."/>
            <person name="Liu J."/>
            <person name="Jones K.M."/>
            <person name="Gansberger K."/>
            <person name="Moffat K."/>
            <person name="Hill J."/>
            <person name="Bera J."/>
            <person name="Fadrosh D."/>
            <person name="Jin S."/>
            <person name="Johri S."/>
            <person name="Kim M."/>
            <person name="Overton L."/>
            <person name="Reardon M."/>
            <person name="Tsitrin T."/>
            <person name="Vuong H."/>
            <person name="Weaver B."/>
            <person name="Ciecko A."/>
            <person name="Tallon L."/>
            <person name="Jackson J."/>
            <person name="Pai G."/>
            <person name="Aken S.V."/>
            <person name="Utterback T."/>
            <person name="Reidmuller S."/>
            <person name="Feldblyum T."/>
            <person name="Hsiao J."/>
            <person name="Zismann V."/>
            <person name="Iobst S."/>
            <person name="de Vazeille A.R."/>
            <person name="Buell C.R."/>
            <person name="Ying K."/>
            <person name="Li Y."/>
            <person name="Lu T."/>
            <person name="Huang Y."/>
            <person name="Zhao Q."/>
            <person name="Feng Q."/>
            <person name="Zhang L."/>
            <person name="Zhu J."/>
            <person name="Weng Q."/>
            <person name="Mu J."/>
            <person name="Lu Y."/>
            <person name="Fan D."/>
            <person name="Liu Y."/>
            <person name="Guan J."/>
            <person name="Zhang Y."/>
            <person name="Yu S."/>
            <person name="Liu X."/>
            <person name="Zhang Y."/>
            <person name="Hong G."/>
            <person name="Han B."/>
            <person name="Choisne N."/>
            <person name="Demange N."/>
            <person name="Orjeda G."/>
            <person name="Samain S."/>
            <person name="Cattolico L."/>
            <person name="Pelletier E."/>
            <person name="Couloux A."/>
            <person name="Segurens B."/>
            <person name="Wincker P."/>
            <person name="D'Hont A."/>
            <person name="Scarpelli C."/>
            <person name="Weissenbach J."/>
            <person name="Salanoubat M."/>
            <person name="Quetier F."/>
            <person name="Yu Y."/>
            <person name="Kim H.R."/>
            <person name="Rambo T."/>
            <person name="Currie J."/>
            <person name="Collura K."/>
            <person name="Luo M."/>
            <person name="Yang T."/>
            <person name="Ammiraju J.S.S."/>
            <person name="Engler F."/>
            <person name="Soderlund C."/>
            <person name="Wing R.A."/>
            <person name="Palmer L.E."/>
            <person name="de la Bastide M."/>
            <person name="Spiegel L."/>
            <person name="Nascimento L."/>
            <person name="Zutavern T."/>
            <person name="O'Shaughnessy A."/>
            <person name="Dike S."/>
            <person name="Dedhia N."/>
            <person name="Preston R."/>
            <person name="Balija V."/>
            <person name="McCombie W.R."/>
            <person name="Chow T."/>
            <person name="Chen H."/>
            <person name="Chung M."/>
            <person name="Chen C."/>
            <person name="Shaw J."/>
            <person name="Wu H."/>
            <person name="Hsiao K."/>
            <person name="Chao Y."/>
            <person name="Chu M."/>
            <person name="Cheng C."/>
            <person name="Hour A."/>
            <person name="Lee P."/>
            <person name="Lin S."/>
            <person name="Lin Y."/>
            <person name="Liou J."/>
            <person name="Liu S."/>
            <person name="Hsing Y."/>
            <person name="Raghuvanshi S."/>
            <person name="Mohanty A."/>
            <person name="Bharti A.K."/>
            <person name="Gaur A."/>
            <person name="Gupta V."/>
            <person name="Kumar D."/>
            <person name="Ravi V."/>
            <person name="Vij S."/>
            <person name="Kapur A."/>
            <person name="Khurana P."/>
            <person name="Khurana P."/>
            <person name="Khurana J.P."/>
            <person name="Tyagi A.K."/>
            <person name="Gaikwad K."/>
            <person name="Singh A."/>
            <person name="Dalal V."/>
            <person name="Srivastava S."/>
            <person name="Dixit A."/>
            <person name="Pal A.K."/>
            <person name="Ghazi I.A."/>
            <person name="Yadav M."/>
            <person name="Pandit A."/>
            <person name="Bhargava A."/>
            <person name="Sureshbabu K."/>
            <person name="Batra K."/>
            <person name="Sharma T.R."/>
            <person name="Mohapatra T."/>
            <person name="Singh N.K."/>
            <person name="Messing J."/>
            <person name="Nelson A.B."/>
            <person name="Fuks G."/>
            <person name="Kavchok S."/>
            <person name="Keizer G."/>
            <person name="Linton E."/>
            <person name="Llaca V."/>
            <person name="Song R."/>
            <person name="Tanyolac B."/>
            <person name="Young S."/>
            <person name="Ho-Il K."/>
            <person name="Hahn J.H."/>
            <person name="Sangsakoo G."/>
            <person name="Vanavichit A."/>
            <person name="de Mattos Luiz.A.T."/>
            <person name="Zimmer P.D."/>
            <person name="Malone G."/>
            <person name="Dellagostin O."/>
            <person name="de Oliveira A.C."/>
            <person name="Bevan M."/>
            <person name="Bancroft I."/>
            <person name="Minx P."/>
            <person name="Cordum H."/>
            <person name="Wilson R."/>
            <person name="Cheng Z."/>
            <person name="Jin W."/>
            <person name="Jiang J."/>
            <person name="Leong S.A."/>
            <person name="Iwama H."/>
            <person name="Gojobori T."/>
            <person name="Itoh T."/>
            <person name="Niimura Y."/>
            <person name="Fujii Y."/>
            <person name="Habara T."/>
            <person name="Sakai H."/>
            <person name="Sato Y."/>
            <person name="Wilson G."/>
            <person name="Kumar K."/>
            <person name="McCouch S."/>
            <person name="Juretic N."/>
            <person name="Hoen D."/>
            <person name="Wright S."/>
            <person name="Bruskiewich R."/>
            <person name="Bureau T."/>
            <person name="Miyao A."/>
            <person name="Hirochika H."/>
            <person name="Nishikawa T."/>
            <person name="Kadowaki K."/>
            <person name="Sugiura M."/>
            <person name="Burr B."/>
            <person name="Sasaki T."/>
        </authorList>
    </citation>
    <scope>NUCLEOTIDE SEQUENCE [LARGE SCALE GENOMIC DNA]</scope>
    <source>
        <strain evidence="4">cv. Nipponbare</strain>
    </source>
</reference>
<evidence type="ECO:0000313" key="2">
    <source>
        <dbReference type="EMBL" id="BAD09886.1"/>
    </source>
</evidence>
<dbReference type="Proteomes" id="UP000000763">
    <property type="component" value="Chromosome 8"/>
</dbReference>
<evidence type="ECO:0000256" key="1">
    <source>
        <dbReference type="SAM" id="Phobius"/>
    </source>
</evidence>
<reference evidence="3" key="2">
    <citation type="submission" date="2002-01" db="EMBL/GenBank/DDBJ databases">
        <title>Oryza sativa nipponbare(GA3) genomic DNA, chromosome 8, PAC clone:P0528B09.</title>
        <authorList>
            <person name="Sasaki T."/>
            <person name="Matsumoto T."/>
            <person name="Yamamoto K."/>
        </authorList>
    </citation>
    <scope>NUCLEOTIDE SEQUENCE</scope>
</reference>
<keyword evidence="1" id="KW-1133">Transmembrane helix</keyword>